<evidence type="ECO:0000259" key="1">
    <source>
        <dbReference type="PROSITE" id="PS50191"/>
    </source>
</evidence>
<dbReference type="InterPro" id="IPR036865">
    <property type="entry name" value="CRAL-TRIO_dom_sf"/>
</dbReference>
<evidence type="ECO:0000313" key="3">
    <source>
        <dbReference type="Proteomes" id="UP000594262"/>
    </source>
</evidence>
<dbReference type="Gene3D" id="1.10.8.20">
    <property type="entry name" value="N-terminal domain of phosphatidylinositol transfer protein sec14p"/>
    <property type="match status" value="1"/>
</dbReference>
<accession>A0A7M5XHB9</accession>
<dbReference type="Pfam" id="PF03765">
    <property type="entry name" value="CRAL_TRIO_N"/>
    <property type="match status" value="1"/>
</dbReference>
<keyword evidence="3" id="KW-1185">Reference proteome</keyword>
<dbReference type="AlphaFoldDB" id="A0A7M5XHB9"/>
<dbReference type="Pfam" id="PF00650">
    <property type="entry name" value="CRAL_TRIO"/>
    <property type="match status" value="1"/>
</dbReference>
<dbReference type="SUPFAM" id="SSF46938">
    <property type="entry name" value="CRAL/TRIO N-terminal domain"/>
    <property type="match status" value="1"/>
</dbReference>
<dbReference type="SUPFAM" id="SSF52087">
    <property type="entry name" value="CRAL/TRIO domain"/>
    <property type="match status" value="1"/>
</dbReference>
<dbReference type="SMART" id="SM00516">
    <property type="entry name" value="SEC14"/>
    <property type="match status" value="1"/>
</dbReference>
<dbReference type="Gene3D" id="3.40.525.10">
    <property type="entry name" value="CRAL-TRIO lipid binding domain"/>
    <property type="match status" value="1"/>
</dbReference>
<dbReference type="PRINTS" id="PR00180">
    <property type="entry name" value="CRETINALDHBP"/>
</dbReference>
<feature type="domain" description="CRAL-TRIO" evidence="1">
    <location>
        <begin position="122"/>
        <end position="286"/>
    </location>
</feature>
<dbReference type="PANTHER" id="PTHR10174">
    <property type="entry name" value="ALPHA-TOCOPHEROL TRANSFER PROTEIN-RELATED"/>
    <property type="match status" value="1"/>
</dbReference>
<dbReference type="PANTHER" id="PTHR10174:SF208">
    <property type="entry name" value="CRAL-TRIO DOMAIN-CONTAINING PROTEIN DDB_G0278031"/>
    <property type="match status" value="1"/>
</dbReference>
<dbReference type="EnsemblMetazoa" id="CLYHEMT023301.2">
    <property type="protein sequence ID" value="CLYHEMP023301.2"/>
    <property type="gene ID" value="CLYHEMG023301"/>
</dbReference>
<evidence type="ECO:0000313" key="2">
    <source>
        <dbReference type="EnsemblMetazoa" id="CLYHEMP023301.2"/>
    </source>
</evidence>
<dbReference type="GO" id="GO:0016020">
    <property type="term" value="C:membrane"/>
    <property type="evidence" value="ECO:0007669"/>
    <property type="project" value="TreeGrafter"/>
</dbReference>
<organism evidence="2 3">
    <name type="scientific">Clytia hemisphaerica</name>
    <dbReference type="NCBI Taxonomy" id="252671"/>
    <lineage>
        <taxon>Eukaryota</taxon>
        <taxon>Metazoa</taxon>
        <taxon>Cnidaria</taxon>
        <taxon>Hydrozoa</taxon>
        <taxon>Hydroidolina</taxon>
        <taxon>Leptothecata</taxon>
        <taxon>Obeliida</taxon>
        <taxon>Clytiidae</taxon>
        <taxon>Clytia</taxon>
    </lineage>
</organism>
<dbReference type="InterPro" id="IPR036273">
    <property type="entry name" value="CRAL/TRIO_N_dom_sf"/>
</dbReference>
<dbReference type="InterPro" id="IPR011074">
    <property type="entry name" value="CRAL/TRIO_N_dom"/>
</dbReference>
<reference evidence="2" key="1">
    <citation type="submission" date="2021-01" db="UniProtKB">
        <authorList>
            <consortium name="EnsemblMetazoa"/>
        </authorList>
    </citation>
    <scope>IDENTIFICATION</scope>
</reference>
<dbReference type="Gene3D" id="1.20.5.1200">
    <property type="entry name" value="Alpha-tocopherol transfer"/>
    <property type="match status" value="1"/>
</dbReference>
<name>A0A7M5XHB9_9CNID</name>
<dbReference type="SMART" id="SM01100">
    <property type="entry name" value="CRAL_TRIO_N"/>
    <property type="match status" value="1"/>
</dbReference>
<dbReference type="OrthoDB" id="10022113at2759"/>
<dbReference type="CDD" id="cd00170">
    <property type="entry name" value="SEC14"/>
    <property type="match status" value="1"/>
</dbReference>
<dbReference type="Proteomes" id="UP000594262">
    <property type="component" value="Unplaced"/>
</dbReference>
<sequence>PLWNILVRAAFSIWLRRGWTRFDQNNETKKYKNAMSLSQLSPELVEKAKVELNEDPDTRMNFIQELREKSKTRQDLRIEQADKDLIKFLRARKFDLDRAFDLMVTYYESKRDMSDLFTNYSPSGEIKAFESGFSIGFKDRDQEGRKIFAFRPGMWEPSERTLLDNLRANLIAIEMLLEEEETQICGIVIIGDFRGFGFKQAKAMSPSIFRSYANVLLNCFPVRIKGIHVIEQPRIFTIVFAIVSQFMKEKLRKRVYLHGSNIVGMHQHIAKSILPNDFGGDNSPTDVQEWLRFVLNGEEEYQHLWM</sequence>
<proteinExistence type="predicted"/>
<protein>
    <recommendedName>
        <fullName evidence="1">CRAL-TRIO domain-containing protein</fullName>
    </recommendedName>
</protein>
<dbReference type="InterPro" id="IPR001251">
    <property type="entry name" value="CRAL-TRIO_dom"/>
</dbReference>
<dbReference type="PROSITE" id="PS50191">
    <property type="entry name" value="CRAL_TRIO"/>
    <property type="match status" value="1"/>
</dbReference>
<dbReference type="GO" id="GO:1902936">
    <property type="term" value="F:phosphatidylinositol bisphosphate binding"/>
    <property type="evidence" value="ECO:0007669"/>
    <property type="project" value="TreeGrafter"/>
</dbReference>